<gene>
    <name evidence="2" type="ORF">SAMCFNEI73_Ch2440</name>
</gene>
<feature type="transmembrane region" description="Helical" evidence="1">
    <location>
        <begin position="12"/>
        <end position="33"/>
    </location>
</feature>
<sequence>MRTDTNRSLSPLVLTLFTGAFALVGLFAFRGWLAYGADIFLGLAETGVSWCF</sequence>
<organism evidence="2 3">
    <name type="scientific">Sinorhizobium americanum</name>
    <dbReference type="NCBI Taxonomy" id="194963"/>
    <lineage>
        <taxon>Bacteria</taxon>
        <taxon>Pseudomonadati</taxon>
        <taxon>Pseudomonadota</taxon>
        <taxon>Alphaproteobacteria</taxon>
        <taxon>Hyphomicrobiales</taxon>
        <taxon>Rhizobiaceae</taxon>
        <taxon>Sinorhizobium/Ensifer group</taxon>
        <taxon>Sinorhizobium</taxon>
    </lineage>
</organism>
<dbReference type="EMBL" id="CP013107">
    <property type="protein sequence ID" value="APG91719.1"/>
    <property type="molecule type" value="Genomic_DNA"/>
</dbReference>
<evidence type="ECO:0000313" key="3">
    <source>
        <dbReference type="Proteomes" id="UP000182306"/>
    </source>
</evidence>
<keyword evidence="1" id="KW-0812">Transmembrane</keyword>
<dbReference type="KEGG" id="same:SAMCFNEI73_Ch2440"/>
<keyword evidence="3" id="KW-1185">Reference proteome</keyword>
<keyword evidence="1" id="KW-0472">Membrane</keyword>
<dbReference type="Proteomes" id="UP000182306">
    <property type="component" value="Chromosome"/>
</dbReference>
<evidence type="ECO:0000256" key="1">
    <source>
        <dbReference type="SAM" id="Phobius"/>
    </source>
</evidence>
<dbReference type="AlphaFoldDB" id="A0A1L3LNQ9"/>
<dbReference type="RefSeq" id="WP_037386914.1">
    <property type="nucleotide sequence ID" value="NZ_CP013107.1"/>
</dbReference>
<evidence type="ECO:0000313" key="2">
    <source>
        <dbReference type="EMBL" id="APG91719.1"/>
    </source>
</evidence>
<accession>A0A1L3LNQ9</accession>
<name>A0A1L3LNQ9_9HYPH</name>
<dbReference type="STRING" id="194963.SAMCFNEI73_Ch2440"/>
<keyword evidence="1" id="KW-1133">Transmembrane helix</keyword>
<reference evidence="2 3" key="1">
    <citation type="submission" date="2015-10" db="EMBL/GenBank/DDBJ databases">
        <title>Genomic differences between typical nodule nitrogen-fixing rhizobial strains and those coming from bean seeds.</title>
        <authorList>
            <person name="Peralta H."/>
            <person name="Aguilar-Vera A."/>
            <person name="Diaz R."/>
            <person name="Mora Y."/>
            <person name="Martinez-Batallar G."/>
            <person name="Salazar E."/>
            <person name="Vargas-Lagunas C."/>
            <person name="Encarnacion S."/>
            <person name="Girard L."/>
            <person name="Mora J."/>
        </authorList>
    </citation>
    <scope>NUCLEOTIDE SEQUENCE [LARGE SCALE GENOMIC DNA]</scope>
    <source>
        <strain evidence="2 3">CFNEI 73</strain>
    </source>
</reference>
<protein>
    <submittedName>
        <fullName evidence="2">Uncharacterized protein</fullName>
    </submittedName>
</protein>
<proteinExistence type="predicted"/>